<dbReference type="EMBL" id="OZ034820">
    <property type="protein sequence ID" value="CAL1399677.1"/>
    <property type="molecule type" value="Genomic_DNA"/>
</dbReference>
<feature type="compositionally biased region" description="Polar residues" evidence="2">
    <location>
        <begin position="225"/>
        <end position="241"/>
    </location>
</feature>
<dbReference type="InterPro" id="IPR001878">
    <property type="entry name" value="Znf_CCHC"/>
</dbReference>
<feature type="compositionally biased region" description="Polar residues" evidence="2">
    <location>
        <begin position="276"/>
        <end position="292"/>
    </location>
</feature>
<protein>
    <recommendedName>
        <fullName evidence="3">CCHC-type domain-containing protein</fullName>
    </recommendedName>
</protein>
<dbReference type="GO" id="GO:0003676">
    <property type="term" value="F:nucleic acid binding"/>
    <property type="evidence" value="ECO:0007669"/>
    <property type="project" value="InterPro"/>
</dbReference>
<accession>A0AAV2FNX2</accession>
<dbReference type="Pfam" id="PF14392">
    <property type="entry name" value="zf-CCHC_4"/>
    <property type="match status" value="1"/>
</dbReference>
<reference evidence="4 5" key="1">
    <citation type="submission" date="2024-04" db="EMBL/GenBank/DDBJ databases">
        <authorList>
            <person name="Fracassetti M."/>
        </authorList>
    </citation>
    <scope>NUCLEOTIDE SEQUENCE [LARGE SCALE GENOMIC DNA]</scope>
</reference>
<dbReference type="AlphaFoldDB" id="A0AAV2FNX2"/>
<feature type="compositionally biased region" description="Basic and acidic residues" evidence="2">
    <location>
        <begin position="118"/>
        <end position="144"/>
    </location>
</feature>
<dbReference type="SUPFAM" id="SSF57756">
    <property type="entry name" value="Retrovirus zinc finger-like domains"/>
    <property type="match status" value="1"/>
</dbReference>
<gene>
    <name evidence="4" type="ORF">LTRI10_LOCUS39852</name>
</gene>
<sequence>MTKPLKTRIRLDGFWQQVVYENLPDICFECGRIGHSEADCPTRCNPPASLSQVNESVLPQLSEDRPPEPPAGYGPWMQVSRKSRNQNRKGPPNHGSAQGNQTGRSVEAGKAPLRMGKKSKDEQGNSGLLKDKKGKDELKGDPKKGKANVSDAILTKESTGPGPSQVWRMVGLKPKVTPNVANSQPIGESTNEADSNMMDQTEIDPASLRPTHNPFVAQPDPPTGNPSSAPGENETPQNINSIREHRRGKASKPRDSPKKKKDSILRVAKKNHESRSGTGNNKRPAKKQSNPIHRQAVEELLAQLQSMPTVGTSSSGSKESKESMDVIAEPLSTGMGGNLEPEATALVGSEPPLAKPAN</sequence>
<feature type="domain" description="CCHC-type" evidence="3">
    <location>
        <begin position="27"/>
        <end position="41"/>
    </location>
</feature>
<evidence type="ECO:0000259" key="3">
    <source>
        <dbReference type="PROSITE" id="PS50158"/>
    </source>
</evidence>
<dbReference type="Proteomes" id="UP001497516">
    <property type="component" value="Chromosome 7"/>
</dbReference>
<evidence type="ECO:0000313" key="4">
    <source>
        <dbReference type="EMBL" id="CAL1399677.1"/>
    </source>
</evidence>
<feature type="compositionally biased region" description="Basic residues" evidence="2">
    <location>
        <begin position="244"/>
        <end position="261"/>
    </location>
</feature>
<evidence type="ECO:0000313" key="5">
    <source>
        <dbReference type="Proteomes" id="UP001497516"/>
    </source>
</evidence>
<evidence type="ECO:0000256" key="1">
    <source>
        <dbReference type="PROSITE-ProRule" id="PRU00047"/>
    </source>
</evidence>
<keyword evidence="1" id="KW-0862">Zinc</keyword>
<keyword evidence="5" id="KW-1185">Reference proteome</keyword>
<feature type="compositionally biased region" description="Polar residues" evidence="2">
    <location>
        <begin position="95"/>
        <end position="104"/>
    </location>
</feature>
<feature type="region of interest" description="Disordered" evidence="2">
    <location>
        <begin position="55"/>
        <end position="358"/>
    </location>
</feature>
<keyword evidence="1" id="KW-0863">Zinc-finger</keyword>
<dbReference type="InterPro" id="IPR036875">
    <property type="entry name" value="Znf_CCHC_sf"/>
</dbReference>
<feature type="compositionally biased region" description="Polar residues" evidence="2">
    <location>
        <begin position="179"/>
        <end position="199"/>
    </location>
</feature>
<dbReference type="InterPro" id="IPR025836">
    <property type="entry name" value="Zn_knuckle_CX2CX4HX4C"/>
</dbReference>
<dbReference type="GO" id="GO:0008270">
    <property type="term" value="F:zinc ion binding"/>
    <property type="evidence" value="ECO:0007669"/>
    <property type="project" value="UniProtKB-KW"/>
</dbReference>
<dbReference type="PROSITE" id="PS50158">
    <property type="entry name" value="ZF_CCHC"/>
    <property type="match status" value="1"/>
</dbReference>
<proteinExistence type="predicted"/>
<evidence type="ECO:0000256" key="2">
    <source>
        <dbReference type="SAM" id="MobiDB-lite"/>
    </source>
</evidence>
<organism evidence="4 5">
    <name type="scientific">Linum trigynum</name>
    <dbReference type="NCBI Taxonomy" id="586398"/>
    <lineage>
        <taxon>Eukaryota</taxon>
        <taxon>Viridiplantae</taxon>
        <taxon>Streptophyta</taxon>
        <taxon>Embryophyta</taxon>
        <taxon>Tracheophyta</taxon>
        <taxon>Spermatophyta</taxon>
        <taxon>Magnoliopsida</taxon>
        <taxon>eudicotyledons</taxon>
        <taxon>Gunneridae</taxon>
        <taxon>Pentapetalae</taxon>
        <taxon>rosids</taxon>
        <taxon>fabids</taxon>
        <taxon>Malpighiales</taxon>
        <taxon>Linaceae</taxon>
        <taxon>Linum</taxon>
    </lineage>
</organism>
<keyword evidence="1" id="KW-0479">Metal-binding</keyword>
<name>A0AAV2FNX2_9ROSI</name>
<feature type="compositionally biased region" description="Polar residues" evidence="2">
    <location>
        <begin position="303"/>
        <end position="312"/>
    </location>
</feature>